<name>A0A0M4D3J7_9BACT</name>
<dbReference type="InterPro" id="IPR028082">
    <property type="entry name" value="Peripla_BP_I"/>
</dbReference>
<evidence type="ECO:0000313" key="5">
    <source>
        <dbReference type="EMBL" id="ALC14985.1"/>
    </source>
</evidence>
<evidence type="ECO:0000256" key="1">
    <source>
        <dbReference type="ARBA" id="ARBA00010062"/>
    </source>
</evidence>
<feature type="domain" description="Leucine-binding protein" evidence="4">
    <location>
        <begin position="270"/>
        <end position="628"/>
    </location>
</feature>
<accession>A0A0M4D3J7</accession>
<evidence type="ECO:0000259" key="4">
    <source>
        <dbReference type="Pfam" id="PF13458"/>
    </source>
</evidence>
<keyword evidence="2" id="KW-0732">Signal</keyword>
<dbReference type="STRING" id="1603606.DSOUD_0185"/>
<comment type="similarity">
    <text evidence="1">Belongs to the leucine-binding protein family.</text>
</comment>
<dbReference type="CDD" id="cd06339">
    <property type="entry name" value="PBP1_YraM_LppC_lipoprotein-like"/>
    <property type="match status" value="1"/>
</dbReference>
<dbReference type="Pfam" id="PF14559">
    <property type="entry name" value="TPR_19"/>
    <property type="match status" value="1"/>
</dbReference>
<dbReference type="InterPro" id="IPR028081">
    <property type="entry name" value="Leu-bd"/>
</dbReference>
<dbReference type="InterPro" id="IPR011990">
    <property type="entry name" value="TPR-like_helical_dom_sf"/>
</dbReference>
<feature type="region of interest" description="Disordered" evidence="3">
    <location>
        <begin position="453"/>
        <end position="474"/>
    </location>
</feature>
<dbReference type="PATRIC" id="fig|1603606.3.peg.206"/>
<dbReference type="Proteomes" id="UP000057158">
    <property type="component" value="Chromosome"/>
</dbReference>
<dbReference type="AlphaFoldDB" id="A0A0M4D3J7"/>
<dbReference type="InterPro" id="IPR051010">
    <property type="entry name" value="BCAA_transport"/>
</dbReference>
<dbReference type="Gene3D" id="3.40.50.2300">
    <property type="match status" value="2"/>
</dbReference>
<reference evidence="5 6" key="1">
    <citation type="submission" date="2015-07" db="EMBL/GenBank/DDBJ databases">
        <title>Isolation and Genomic Characterization of a Novel Halophilic Metal-Reducing Deltaproteobacterium from the Deep Subsurface.</title>
        <authorList>
            <person name="Badalamenti J.P."/>
            <person name="Summers Z.M."/>
            <person name="Gralnick J.A."/>
            <person name="Bond D.R."/>
        </authorList>
    </citation>
    <scope>NUCLEOTIDE SEQUENCE [LARGE SCALE GENOMIC DNA]</scope>
    <source>
        <strain evidence="5 6">WTL</strain>
    </source>
</reference>
<protein>
    <submittedName>
        <fullName evidence="5">Amino acid/amide ABC transporter substrate-binding protein, HAAT family</fullName>
    </submittedName>
</protein>
<organism evidence="5 6">
    <name type="scientific">Desulfuromonas soudanensis</name>
    <dbReference type="NCBI Taxonomy" id="1603606"/>
    <lineage>
        <taxon>Bacteria</taxon>
        <taxon>Pseudomonadati</taxon>
        <taxon>Thermodesulfobacteriota</taxon>
        <taxon>Desulfuromonadia</taxon>
        <taxon>Desulfuromonadales</taxon>
        <taxon>Desulfuromonadaceae</taxon>
        <taxon>Desulfuromonas</taxon>
    </lineage>
</organism>
<dbReference type="Gene3D" id="1.25.40.10">
    <property type="entry name" value="Tetratricopeptide repeat domain"/>
    <property type="match status" value="1"/>
</dbReference>
<dbReference type="RefSeq" id="WP_157671692.1">
    <property type="nucleotide sequence ID" value="NZ_CP010802.1"/>
</dbReference>
<dbReference type="SUPFAM" id="SSF53822">
    <property type="entry name" value="Periplasmic binding protein-like I"/>
    <property type="match status" value="1"/>
</dbReference>
<keyword evidence="6" id="KW-1185">Reference proteome</keyword>
<evidence type="ECO:0000256" key="2">
    <source>
        <dbReference type="ARBA" id="ARBA00022729"/>
    </source>
</evidence>
<dbReference type="SUPFAM" id="SSF48452">
    <property type="entry name" value="TPR-like"/>
    <property type="match status" value="1"/>
</dbReference>
<dbReference type="EMBL" id="CP010802">
    <property type="protein sequence ID" value="ALC14985.1"/>
    <property type="molecule type" value="Genomic_DNA"/>
</dbReference>
<dbReference type="PANTHER" id="PTHR30483:SF6">
    <property type="entry name" value="PERIPLASMIC BINDING PROTEIN OF ABC TRANSPORTER FOR NATURAL AMINO ACIDS"/>
    <property type="match status" value="1"/>
</dbReference>
<gene>
    <name evidence="5" type="ORF">DSOUD_0185</name>
</gene>
<dbReference type="OrthoDB" id="5410879at2"/>
<evidence type="ECO:0000256" key="3">
    <source>
        <dbReference type="SAM" id="MobiDB-lite"/>
    </source>
</evidence>
<sequence length="634" mass="68947">MAGFVRNGGLLLALIFCVGIPSLQGAEAPVTVGQRGGESVALQEGIDLYASGQTEAALSLLQSFVAGNPQSRELPTAYLYLGRIARDGGRPEEALSFLERIPADRQDQRVRLEKGGALVEVGRAREGLALLQPLEEDALSPWERGRRFSAMADAQAVLGRPLAALVLLHQGMANAGAEERDSLWRRGHRLLAERLGEVELTEAAFMLRGTPLGEDATLQLAGKAAARGARDQALGLVQALLLRGTNFPSRPEAVRLYDQLAGRPWLQRALGVVLPLSGRYATYGDLVRRGMDLALEMHNSSAPPVRLVYRDIGADPARSVAAVTELADSERVMAVLGPLTGTAAAAAAVQAQEERIPMLSLSQREGLPETGEFVFRDSLTSRLQARALARYAVRERGFTGFGILYPENLLGQEMAHLFAEEVRKLGGLVVISEGYAETATDFGRQIKRLMGMDPDASKETSAAEAEKRKNASGSEFPPVNFDALFIPDYADRIGMIAPQLAYYGIEGVPLLGINGWNSPELVRLAGRSVEGAVFVDGFFRYSPYPFVREFVDRYFEKFGEEPSILEAQGYDAVGILLSILDRRDIRTRDDLRLALSMLQDYPGITGATSFDFQGDADKVLFLLQVKNGNIVQIN</sequence>
<dbReference type="KEGG" id="des:DSOUD_0185"/>
<proteinExistence type="inferred from homology"/>
<evidence type="ECO:0000313" key="6">
    <source>
        <dbReference type="Proteomes" id="UP000057158"/>
    </source>
</evidence>
<dbReference type="PANTHER" id="PTHR30483">
    <property type="entry name" value="LEUCINE-SPECIFIC-BINDING PROTEIN"/>
    <property type="match status" value="1"/>
</dbReference>
<dbReference type="Pfam" id="PF13458">
    <property type="entry name" value="Peripla_BP_6"/>
    <property type="match status" value="1"/>
</dbReference>